<dbReference type="InterPro" id="IPR053877">
    <property type="entry name" value="RskA_N"/>
</dbReference>
<dbReference type="RefSeq" id="WP_085128323.1">
    <property type="nucleotide sequence ID" value="NZ_LQOT01000030.1"/>
</dbReference>
<reference evidence="11 12" key="1">
    <citation type="submission" date="2016-01" db="EMBL/GenBank/DDBJ databases">
        <title>The new phylogeny of the genus Mycobacterium.</title>
        <authorList>
            <person name="Tarcisio F."/>
            <person name="Conor M."/>
            <person name="Antonella G."/>
            <person name="Elisabetta G."/>
            <person name="Giulia F.S."/>
            <person name="Sara T."/>
            <person name="Anna F."/>
            <person name="Clotilde B."/>
            <person name="Roberto B."/>
            <person name="Veronica D.S."/>
            <person name="Fabio R."/>
            <person name="Monica P."/>
            <person name="Olivier J."/>
            <person name="Enrico T."/>
            <person name="Nicola S."/>
        </authorList>
    </citation>
    <scope>NUCLEOTIDE SEQUENCE [LARGE SCALE GENOMIC DNA]</scope>
    <source>
        <strain evidence="11 12">ATCC 27353</strain>
    </source>
</reference>
<sequence>MTEPNPPDLLAMATPYGLDAVSDAERAELDRQTAAAPKAIAQAFDEAVTAVHEAMAVVSEATAVQPPPGLREAVMGRAVNLSASRWRWRTAVLAAAAAIVGGLAAVSVGIALRSAPQPSVPDQVLAAPDVASVSSPLATGTATVLFSRDRGAGVLVMNNVPPPEPGTVYQMWLLSPGGTTLAGTMDAAAVSPSTTAVIPELGDSTALGFTVEPDPGSRQPTGQMLVEIPLR</sequence>
<dbReference type="AlphaFoldDB" id="A0A1X1TSP0"/>
<evidence type="ECO:0000259" key="9">
    <source>
        <dbReference type="Pfam" id="PF10099"/>
    </source>
</evidence>
<keyword evidence="4 8" id="KW-1133">Transmembrane helix</keyword>
<dbReference type="GO" id="GO:0006417">
    <property type="term" value="P:regulation of translation"/>
    <property type="evidence" value="ECO:0007669"/>
    <property type="project" value="TreeGrafter"/>
</dbReference>
<comment type="subcellular location">
    <subcellularLocation>
        <location evidence="1 8">Cell membrane</location>
        <topology evidence="1 8">Single-pass membrane protein</topology>
    </subcellularLocation>
</comment>
<evidence type="ECO:0000256" key="7">
    <source>
        <dbReference type="ARBA" id="ARBA00023163"/>
    </source>
</evidence>
<comment type="domain">
    <text evidence="8">The cytosolic domain interacts with sigma factor SigK.</text>
</comment>
<comment type="similarity">
    <text evidence="8">Belongs to the anti-sigma-K factor family.</text>
</comment>
<dbReference type="Pfam" id="PF10099">
    <property type="entry name" value="RskA_C"/>
    <property type="match status" value="1"/>
</dbReference>
<accession>A0A1X1TSP0</accession>
<dbReference type="STRING" id="188915.AWC02_08690"/>
<gene>
    <name evidence="8" type="primary">rskA</name>
    <name evidence="11" type="ORF">AWC02_08690</name>
</gene>
<feature type="transmembrane region" description="Helical" evidence="8">
    <location>
        <begin position="91"/>
        <end position="112"/>
    </location>
</feature>
<keyword evidence="7 8" id="KW-0804">Transcription</keyword>
<comment type="caution">
    <text evidence="11">The sequence shown here is derived from an EMBL/GenBank/DDBJ whole genome shotgun (WGS) entry which is preliminary data.</text>
</comment>
<dbReference type="Pfam" id="PF22618">
    <property type="entry name" value="RskA_N"/>
    <property type="match status" value="1"/>
</dbReference>
<evidence type="ECO:0000256" key="4">
    <source>
        <dbReference type="ARBA" id="ARBA00022989"/>
    </source>
</evidence>
<evidence type="ECO:0000313" key="11">
    <source>
        <dbReference type="EMBL" id="ORV47543.1"/>
    </source>
</evidence>
<name>A0A1X1TSP0_9MYCO</name>
<keyword evidence="5 8" id="KW-0805">Transcription regulation</keyword>
<dbReference type="EMBL" id="LQOT01000030">
    <property type="protein sequence ID" value="ORV47543.1"/>
    <property type="molecule type" value="Genomic_DNA"/>
</dbReference>
<feature type="domain" description="Anti-sigma-K factor RskA N-terminal" evidence="10">
    <location>
        <begin position="9"/>
        <end position="56"/>
    </location>
</feature>
<dbReference type="PANTHER" id="PTHR37461">
    <property type="entry name" value="ANTI-SIGMA-K FACTOR RSKA"/>
    <property type="match status" value="1"/>
</dbReference>
<feature type="domain" description="Anti-sigma K factor RskA C-terminal" evidence="9">
    <location>
        <begin position="93"/>
        <end position="223"/>
    </location>
</feature>
<proteinExistence type="inferred from homology"/>
<evidence type="ECO:0000256" key="6">
    <source>
        <dbReference type="ARBA" id="ARBA00023136"/>
    </source>
</evidence>
<evidence type="ECO:0000256" key="8">
    <source>
        <dbReference type="RuleBase" id="RU363049"/>
    </source>
</evidence>
<protein>
    <recommendedName>
        <fullName evidence="8">Anti-sigma-K factor RskA</fullName>
    </recommendedName>
    <alternativeName>
        <fullName evidence="8">Sigma-K anti-sigma factor RskA</fullName>
    </alternativeName>
</protein>
<dbReference type="InterPro" id="IPR041916">
    <property type="entry name" value="Anti_sigma_zinc_sf"/>
</dbReference>
<organism evidence="11 12">
    <name type="scientific">Mycolicibacter engbaekii</name>
    <dbReference type="NCBI Taxonomy" id="188915"/>
    <lineage>
        <taxon>Bacteria</taxon>
        <taxon>Bacillati</taxon>
        <taxon>Actinomycetota</taxon>
        <taxon>Actinomycetes</taxon>
        <taxon>Mycobacteriales</taxon>
        <taxon>Mycobacteriaceae</taxon>
        <taxon>Mycolicibacter</taxon>
    </lineage>
</organism>
<comment type="function">
    <text evidence="8">An anti-sigma factor for extracytoplasmic function (ECF) sigma factor SigK. ECF sigma factors are held in an inactive form by an anti-sigma factor until released by regulated intramembrane proteolysis (RIP). RIP occurs when an extracytoplasmic signal triggers a concerted proteolytic cascade to transmit information and elicit cellular responses. The membrane-spanning regulatory substrate protein is first cut extracytoplasmically (site-1 protease, S1P), then within the membrane itself (site-2 protease, S2P, Rip1), while cytoplasmic proteases finish degrading the regulatory protein, liberating the sigma factor.</text>
</comment>
<dbReference type="PANTHER" id="PTHR37461:SF1">
    <property type="entry name" value="ANTI-SIGMA-K FACTOR RSKA"/>
    <property type="match status" value="1"/>
</dbReference>
<evidence type="ECO:0000259" key="10">
    <source>
        <dbReference type="Pfam" id="PF22618"/>
    </source>
</evidence>
<evidence type="ECO:0000313" key="12">
    <source>
        <dbReference type="Proteomes" id="UP000193465"/>
    </source>
</evidence>
<keyword evidence="6 8" id="KW-0472">Membrane</keyword>
<dbReference type="Proteomes" id="UP000193465">
    <property type="component" value="Unassembled WGS sequence"/>
</dbReference>
<dbReference type="GO" id="GO:0005886">
    <property type="term" value="C:plasma membrane"/>
    <property type="evidence" value="ECO:0007669"/>
    <property type="project" value="UniProtKB-SubCell"/>
</dbReference>
<keyword evidence="2 8" id="KW-1003">Cell membrane</keyword>
<evidence type="ECO:0000256" key="2">
    <source>
        <dbReference type="ARBA" id="ARBA00022475"/>
    </source>
</evidence>
<evidence type="ECO:0000256" key="1">
    <source>
        <dbReference type="ARBA" id="ARBA00004162"/>
    </source>
</evidence>
<dbReference type="Gene3D" id="1.10.10.1320">
    <property type="entry name" value="Anti-sigma factor, zinc-finger domain"/>
    <property type="match status" value="1"/>
</dbReference>
<dbReference type="InterPro" id="IPR018764">
    <property type="entry name" value="RskA_C"/>
</dbReference>
<evidence type="ECO:0000256" key="3">
    <source>
        <dbReference type="ARBA" id="ARBA00022692"/>
    </source>
</evidence>
<dbReference type="GO" id="GO:0016989">
    <property type="term" value="F:sigma factor antagonist activity"/>
    <property type="evidence" value="ECO:0007669"/>
    <property type="project" value="TreeGrafter"/>
</dbReference>
<dbReference type="InterPro" id="IPR051474">
    <property type="entry name" value="Anti-sigma-K/W_factor"/>
</dbReference>
<keyword evidence="12" id="KW-1185">Reference proteome</keyword>
<keyword evidence="3 8" id="KW-0812">Transmembrane</keyword>
<evidence type="ECO:0000256" key="5">
    <source>
        <dbReference type="ARBA" id="ARBA00023015"/>
    </source>
</evidence>